<accession>A0A3P4AP44</accession>
<evidence type="ECO:0000313" key="1">
    <source>
        <dbReference type="EMBL" id="VCU52892.1"/>
    </source>
</evidence>
<dbReference type="Proteomes" id="UP000279841">
    <property type="component" value="Chromosome"/>
</dbReference>
<proteinExistence type="predicted"/>
<reference evidence="1 2" key="1">
    <citation type="submission" date="2018-10" db="EMBL/GenBank/DDBJ databases">
        <authorList>
            <person name="Peiro R."/>
            <person name="Begona"/>
            <person name="Cbmso G."/>
            <person name="Lopez M."/>
            <person name="Gonzalez S."/>
            <person name="Sacristan E."/>
            <person name="Castillo E."/>
        </authorList>
    </citation>
    <scope>NUCLEOTIDE SEQUENCE [LARGE SCALE GENOMIC DNA]</scope>
    <source>
        <strain evidence="1">TTHNAR1</strain>
    </source>
</reference>
<organism evidence="1 2">
    <name type="scientific">Thermus thermophilus</name>
    <dbReference type="NCBI Taxonomy" id="274"/>
    <lineage>
        <taxon>Bacteria</taxon>
        <taxon>Thermotogati</taxon>
        <taxon>Deinococcota</taxon>
        <taxon>Deinococci</taxon>
        <taxon>Thermales</taxon>
        <taxon>Thermaceae</taxon>
        <taxon>Thermus</taxon>
    </lineage>
</organism>
<name>A0A3P4AP44_THETH</name>
<gene>
    <name evidence="1" type="ORF">TTHN1_00646</name>
</gene>
<dbReference type="EMBL" id="LR027517">
    <property type="protein sequence ID" value="VCU52892.1"/>
    <property type="molecule type" value="Genomic_DNA"/>
</dbReference>
<evidence type="ECO:0000313" key="2">
    <source>
        <dbReference type="Proteomes" id="UP000279841"/>
    </source>
</evidence>
<dbReference type="RefSeq" id="WP_126216140.1">
    <property type="nucleotide sequence ID" value="NZ_LR027517.1"/>
</dbReference>
<dbReference type="AlphaFoldDB" id="A0A3P4AP44"/>
<sequence length="79" mass="9253">MRREDHFRPFFSWLSDLEREVARRTQAVPLFSGITAQGWPYCPGVGRLSASFRVPGGLVWWGEQRGRAYWMWQPLKPEG</sequence>
<protein>
    <submittedName>
        <fullName evidence="1">Uncharacterized protein</fullName>
    </submittedName>
</protein>